<dbReference type="InterPro" id="IPR012675">
    <property type="entry name" value="Beta-grasp_dom_sf"/>
</dbReference>
<dbReference type="InterPro" id="IPR036010">
    <property type="entry name" value="2Fe-2S_ferredoxin-like_sf"/>
</dbReference>
<organism evidence="2 3">
    <name type="scientific">Calothrix parasitica NIES-267</name>
    <dbReference type="NCBI Taxonomy" id="1973488"/>
    <lineage>
        <taxon>Bacteria</taxon>
        <taxon>Bacillati</taxon>
        <taxon>Cyanobacteriota</taxon>
        <taxon>Cyanophyceae</taxon>
        <taxon>Nostocales</taxon>
        <taxon>Calotrichaceae</taxon>
        <taxon>Calothrix</taxon>
    </lineage>
</organism>
<dbReference type="Pfam" id="PF00111">
    <property type="entry name" value="Fer2"/>
    <property type="match status" value="1"/>
</dbReference>
<proteinExistence type="predicted"/>
<dbReference type="InterPro" id="IPR001041">
    <property type="entry name" value="2Fe-2S_ferredoxin-type"/>
</dbReference>
<dbReference type="Gene3D" id="3.10.20.30">
    <property type="match status" value="1"/>
</dbReference>
<name>A0A1Z4LIL2_9CYAN</name>
<dbReference type="Proteomes" id="UP000218418">
    <property type="component" value="Chromosome"/>
</dbReference>
<dbReference type="AlphaFoldDB" id="A0A1Z4LIL2"/>
<dbReference type="CDD" id="cd00207">
    <property type="entry name" value="fer2"/>
    <property type="match status" value="1"/>
</dbReference>
<dbReference type="EMBL" id="AP018227">
    <property type="protein sequence ID" value="BAY81061.1"/>
    <property type="molecule type" value="Genomic_DNA"/>
</dbReference>
<dbReference type="PROSITE" id="PS00197">
    <property type="entry name" value="2FE2S_FER_1"/>
    <property type="match status" value="1"/>
</dbReference>
<keyword evidence="3" id="KW-1185">Reference proteome</keyword>
<sequence length="96" mass="10794">MNQKNYKIQFPQTDYKSINLENNQNLAENLTVENSPILFGCRTGICGTCLVVIEGDIPPPSEEEKELLEILAPENPKARLACQIQLTNDIEITAYK</sequence>
<dbReference type="GO" id="GO:0051537">
    <property type="term" value="F:2 iron, 2 sulfur cluster binding"/>
    <property type="evidence" value="ECO:0007669"/>
    <property type="project" value="InterPro"/>
</dbReference>
<evidence type="ECO:0000259" key="1">
    <source>
        <dbReference type="PROSITE" id="PS51085"/>
    </source>
</evidence>
<dbReference type="SUPFAM" id="SSF54292">
    <property type="entry name" value="2Fe-2S ferredoxin-like"/>
    <property type="match status" value="1"/>
</dbReference>
<gene>
    <name evidence="2" type="ORF">NIES267_05260</name>
</gene>
<feature type="domain" description="2Fe-2S ferredoxin-type" evidence="1">
    <location>
        <begin position="6"/>
        <end position="96"/>
    </location>
</feature>
<reference evidence="2 3" key="1">
    <citation type="submission" date="2017-06" db="EMBL/GenBank/DDBJ databases">
        <title>Genome sequencing of cyanobaciteial culture collection at National Institute for Environmental Studies (NIES).</title>
        <authorList>
            <person name="Hirose Y."/>
            <person name="Shimura Y."/>
            <person name="Fujisawa T."/>
            <person name="Nakamura Y."/>
            <person name="Kawachi M."/>
        </authorList>
    </citation>
    <scope>NUCLEOTIDE SEQUENCE [LARGE SCALE GENOMIC DNA]</scope>
    <source>
        <strain evidence="2 3">NIES-267</strain>
    </source>
</reference>
<protein>
    <submittedName>
        <fullName evidence="2">Ferredoxin</fullName>
    </submittedName>
</protein>
<accession>A0A1Z4LIL2</accession>
<dbReference type="PROSITE" id="PS51085">
    <property type="entry name" value="2FE2S_FER_2"/>
    <property type="match status" value="1"/>
</dbReference>
<evidence type="ECO:0000313" key="3">
    <source>
        <dbReference type="Proteomes" id="UP000218418"/>
    </source>
</evidence>
<dbReference type="InterPro" id="IPR006058">
    <property type="entry name" value="2Fe2S_fd_BS"/>
</dbReference>
<evidence type="ECO:0000313" key="2">
    <source>
        <dbReference type="EMBL" id="BAY81061.1"/>
    </source>
</evidence>